<evidence type="ECO:0000259" key="1">
    <source>
        <dbReference type="Pfam" id="PF13460"/>
    </source>
</evidence>
<dbReference type="InterPro" id="IPR051604">
    <property type="entry name" value="Ergot_Alk_Oxidoreductase"/>
</dbReference>
<name>A0A9W4E7Y3_9ACTN</name>
<evidence type="ECO:0000313" key="3">
    <source>
        <dbReference type="Proteomes" id="UP001152519"/>
    </source>
</evidence>
<dbReference type="Proteomes" id="UP001152519">
    <property type="component" value="Unassembled WGS sequence"/>
</dbReference>
<protein>
    <submittedName>
        <fullName evidence="2">NAD(P)-bd_dom domain-containing protein</fullName>
    </submittedName>
</protein>
<dbReference type="Gene3D" id="3.40.50.720">
    <property type="entry name" value="NAD(P)-binding Rossmann-like Domain"/>
    <property type="match status" value="1"/>
</dbReference>
<gene>
    <name evidence="2" type="ORF">SCOCK_30345</name>
</gene>
<dbReference type="InterPro" id="IPR016040">
    <property type="entry name" value="NAD(P)-bd_dom"/>
</dbReference>
<dbReference type="Gene3D" id="3.90.25.10">
    <property type="entry name" value="UDP-galactose 4-epimerase, domain 1"/>
    <property type="match status" value="1"/>
</dbReference>
<keyword evidence="3" id="KW-1185">Reference proteome</keyword>
<reference evidence="2" key="1">
    <citation type="submission" date="2021-05" db="EMBL/GenBank/DDBJ databases">
        <authorList>
            <person name="Arsene-Ploetze F."/>
        </authorList>
    </citation>
    <scope>NUCLEOTIDE SEQUENCE</scope>
    <source>
        <strain evidence="2">DSM 42138</strain>
    </source>
</reference>
<dbReference type="RefSeq" id="WP_251492023.1">
    <property type="nucleotide sequence ID" value="NZ_CAJSLV010000059.1"/>
</dbReference>
<dbReference type="SUPFAM" id="SSF51735">
    <property type="entry name" value="NAD(P)-binding Rossmann-fold domains"/>
    <property type="match status" value="1"/>
</dbReference>
<dbReference type="EMBL" id="CAJSLV010000059">
    <property type="protein sequence ID" value="CAG6395112.1"/>
    <property type="molecule type" value="Genomic_DNA"/>
</dbReference>
<evidence type="ECO:0000313" key="2">
    <source>
        <dbReference type="EMBL" id="CAG6395112.1"/>
    </source>
</evidence>
<organism evidence="2 3">
    <name type="scientific">Actinacidiphila cocklensis</name>
    <dbReference type="NCBI Taxonomy" id="887465"/>
    <lineage>
        <taxon>Bacteria</taxon>
        <taxon>Bacillati</taxon>
        <taxon>Actinomycetota</taxon>
        <taxon>Actinomycetes</taxon>
        <taxon>Kitasatosporales</taxon>
        <taxon>Streptomycetaceae</taxon>
        <taxon>Actinacidiphila</taxon>
    </lineage>
</organism>
<dbReference type="InterPro" id="IPR036291">
    <property type="entry name" value="NAD(P)-bd_dom_sf"/>
</dbReference>
<comment type="caution">
    <text evidence="2">The sequence shown here is derived from an EMBL/GenBank/DDBJ whole genome shotgun (WGS) entry which is preliminary data.</text>
</comment>
<sequence>MDVLVIGATGKSGRPVVDALVARGAKVRAASRTPGAAAPGAEPVRFDWDDRSTWRPALEGAEGLYVVGPVRQSEPELLMHQLLDDADGIRRVVLLSVLGADRLPSLVPMAGWEHDLRMSGREWTVLRPNWFQQNFGEGFAGPLRERGVLELPAGEAALSFVDTRDVGEVAAVALTSGGHGGQVYELTGPSALTHGEALSALGRADGRDLRYVPQEPAAFAAALRGRGVAERSVEWQLALFRLMREGGNAVVTSTVREVTGRPARSFLAYAEGA</sequence>
<dbReference type="Pfam" id="PF13460">
    <property type="entry name" value="NAD_binding_10"/>
    <property type="match status" value="1"/>
</dbReference>
<dbReference type="PANTHER" id="PTHR43162">
    <property type="match status" value="1"/>
</dbReference>
<dbReference type="PANTHER" id="PTHR43162:SF1">
    <property type="entry name" value="PRESTALK A DIFFERENTIATION PROTEIN A"/>
    <property type="match status" value="1"/>
</dbReference>
<accession>A0A9W4E7Y3</accession>
<feature type="domain" description="NAD(P)-binding" evidence="1">
    <location>
        <begin position="7"/>
        <end position="134"/>
    </location>
</feature>
<dbReference type="AlphaFoldDB" id="A0A9W4E7Y3"/>
<proteinExistence type="predicted"/>